<dbReference type="InterPro" id="IPR000086">
    <property type="entry name" value="NUDIX_hydrolase_dom"/>
</dbReference>
<dbReference type="NCBIfam" id="NF001938">
    <property type="entry name" value="PRK00714.1-5"/>
    <property type="match status" value="1"/>
</dbReference>
<dbReference type="RefSeq" id="WP_002690745.1">
    <property type="nucleotide sequence ID" value="NZ_JH600070.1"/>
</dbReference>
<name>I3CIS0_9GAMM</name>
<dbReference type="FunFam" id="3.90.79.10:FF:000001">
    <property type="entry name" value="RNA pyrophosphohydrolase"/>
    <property type="match status" value="1"/>
</dbReference>
<dbReference type="GO" id="GO:0006402">
    <property type="term" value="P:mRNA catabolic process"/>
    <property type="evidence" value="ECO:0007669"/>
    <property type="project" value="TreeGrafter"/>
</dbReference>
<dbReference type="eggNOG" id="COG0494">
    <property type="taxonomic scope" value="Bacteria"/>
</dbReference>
<dbReference type="PANTHER" id="PTHR23114:SF17">
    <property type="entry name" value="M7GPPPN-MRNA HYDROLASE"/>
    <property type="match status" value="1"/>
</dbReference>
<proteinExistence type="inferred from homology"/>
<evidence type="ECO:0000259" key="5">
    <source>
        <dbReference type="PROSITE" id="PS51462"/>
    </source>
</evidence>
<dbReference type="GO" id="GO:0005737">
    <property type="term" value="C:cytoplasm"/>
    <property type="evidence" value="ECO:0007669"/>
    <property type="project" value="TreeGrafter"/>
</dbReference>
<dbReference type="PROSITE" id="PS00893">
    <property type="entry name" value="NUDIX_BOX"/>
    <property type="match status" value="1"/>
</dbReference>
<dbReference type="PRINTS" id="PR00502">
    <property type="entry name" value="NUDIXFAMILY"/>
</dbReference>
<comment type="similarity">
    <text evidence="4">Belongs to the Nudix hydrolase family. RppH subfamily.</text>
</comment>
<evidence type="ECO:0000256" key="3">
    <source>
        <dbReference type="ARBA" id="ARBA00022801"/>
    </source>
</evidence>
<reference evidence="6 7" key="1">
    <citation type="submission" date="2011-11" db="EMBL/GenBank/DDBJ databases">
        <title>Improved High-Quality Draft sequence of Beggiatoa alba B18lD.</title>
        <authorList>
            <consortium name="US DOE Joint Genome Institute"/>
            <person name="Lucas S."/>
            <person name="Han J."/>
            <person name="Lapidus A."/>
            <person name="Cheng J.-F."/>
            <person name="Goodwin L."/>
            <person name="Pitluck S."/>
            <person name="Peters L."/>
            <person name="Mikhailova N."/>
            <person name="Held B."/>
            <person name="Detter J.C."/>
            <person name="Han C."/>
            <person name="Tapia R."/>
            <person name="Land M."/>
            <person name="Hauser L."/>
            <person name="Kyrpides N."/>
            <person name="Ivanova N."/>
            <person name="Pagani I."/>
            <person name="Samuel K."/>
            <person name="Teske A."/>
            <person name="Mueller J."/>
            <person name="Woyke T."/>
        </authorList>
    </citation>
    <scope>NUCLEOTIDE SEQUENCE [LARGE SCALE GENOMIC DNA]</scope>
    <source>
        <strain evidence="6 7">B18LD</strain>
    </source>
</reference>
<dbReference type="HOGENOM" id="CLU_087195_3_1_6"/>
<dbReference type="SUPFAM" id="SSF55811">
    <property type="entry name" value="Nudix"/>
    <property type="match status" value="1"/>
</dbReference>
<dbReference type="InterPro" id="IPR022927">
    <property type="entry name" value="RppH"/>
</dbReference>
<dbReference type="InterPro" id="IPR020084">
    <property type="entry name" value="NUDIX_hydrolase_CS"/>
</dbReference>
<dbReference type="InterPro" id="IPR015797">
    <property type="entry name" value="NUDIX_hydrolase-like_dom_sf"/>
</dbReference>
<dbReference type="Pfam" id="PF00293">
    <property type="entry name" value="NUDIX"/>
    <property type="match status" value="1"/>
</dbReference>
<comment type="function">
    <text evidence="4">Accelerates the degradation of transcripts by removing pyrophosphate from the 5'-end of triphosphorylated RNA, leading to a more labile monophosphorylated state that can stimulate subsequent ribonuclease cleavage.</text>
</comment>
<evidence type="ECO:0000256" key="1">
    <source>
        <dbReference type="ARBA" id="ARBA00001936"/>
    </source>
</evidence>
<keyword evidence="7" id="KW-1185">Reference proteome</keyword>
<dbReference type="AlphaFoldDB" id="I3CIS0"/>
<dbReference type="PANTHER" id="PTHR23114">
    <property type="entry name" value="M7GPPPN-MRNA HYDROLASE"/>
    <property type="match status" value="1"/>
</dbReference>
<dbReference type="EMBL" id="JH600070">
    <property type="protein sequence ID" value="EIJ43513.1"/>
    <property type="molecule type" value="Genomic_DNA"/>
</dbReference>
<comment type="cofactor">
    <cofactor evidence="1">
        <name>Mn(2+)</name>
        <dbReference type="ChEBI" id="CHEBI:29035"/>
    </cofactor>
</comment>
<feature type="short sequence motif" description="Nudix box" evidence="4">
    <location>
        <begin position="38"/>
        <end position="59"/>
    </location>
</feature>
<evidence type="ECO:0000256" key="2">
    <source>
        <dbReference type="ARBA" id="ARBA00001946"/>
    </source>
</evidence>
<evidence type="ECO:0000313" key="7">
    <source>
        <dbReference type="Proteomes" id="UP000005744"/>
    </source>
</evidence>
<organism evidence="6 7">
    <name type="scientific">Beggiatoa alba B18LD</name>
    <dbReference type="NCBI Taxonomy" id="395493"/>
    <lineage>
        <taxon>Bacteria</taxon>
        <taxon>Pseudomonadati</taxon>
        <taxon>Pseudomonadota</taxon>
        <taxon>Gammaproteobacteria</taxon>
        <taxon>Thiotrichales</taxon>
        <taxon>Thiotrichaceae</taxon>
        <taxon>Beggiatoa</taxon>
    </lineage>
</organism>
<protein>
    <recommendedName>
        <fullName evidence="4">RNA pyrophosphohydrolase</fullName>
        <ecNumber evidence="4">3.6.1.-</ecNumber>
    </recommendedName>
    <alternativeName>
        <fullName evidence="4">(Di)nucleoside polyphosphate hydrolase</fullName>
    </alternativeName>
</protein>
<dbReference type="STRING" id="395493.BegalDRAFT_2672"/>
<comment type="cofactor">
    <cofactor evidence="2">
        <name>Mg(2+)</name>
        <dbReference type="ChEBI" id="CHEBI:18420"/>
    </cofactor>
</comment>
<dbReference type="GO" id="GO:0034353">
    <property type="term" value="F:mRNA 5'-diphosphatase activity"/>
    <property type="evidence" value="ECO:0007669"/>
    <property type="project" value="TreeGrafter"/>
</dbReference>
<dbReference type="OrthoDB" id="9816040at2"/>
<dbReference type="Gene3D" id="3.90.79.10">
    <property type="entry name" value="Nucleoside Triphosphate Pyrophosphohydrolase"/>
    <property type="match status" value="1"/>
</dbReference>
<keyword evidence="3 4" id="KW-0378">Hydrolase</keyword>
<evidence type="ECO:0000256" key="4">
    <source>
        <dbReference type="HAMAP-Rule" id="MF_00298"/>
    </source>
</evidence>
<dbReference type="EC" id="3.6.1.-" evidence="4"/>
<gene>
    <name evidence="4" type="primary">rppH</name>
    <name evidence="4" type="synonym">nudH</name>
    <name evidence="6" type="ORF">BegalDRAFT_2672</name>
</gene>
<comment type="cofactor">
    <cofactor evidence="4">
        <name>a divalent metal cation</name>
        <dbReference type="ChEBI" id="CHEBI:60240"/>
    </cofactor>
</comment>
<feature type="domain" description="Nudix hydrolase" evidence="5">
    <location>
        <begin position="6"/>
        <end position="149"/>
    </location>
</feature>
<dbReference type="CDD" id="cd03671">
    <property type="entry name" value="NUDIX_Ap4A_hydrolase_plant_like"/>
    <property type="match status" value="1"/>
</dbReference>
<dbReference type="Proteomes" id="UP000005744">
    <property type="component" value="Unassembled WGS sequence"/>
</dbReference>
<evidence type="ECO:0000313" key="6">
    <source>
        <dbReference type="EMBL" id="EIJ43513.1"/>
    </source>
</evidence>
<accession>I3CIS0</accession>
<dbReference type="InterPro" id="IPR020476">
    <property type="entry name" value="Nudix_hydrolase"/>
</dbReference>
<dbReference type="NCBIfam" id="NF001937">
    <property type="entry name" value="PRK00714.1-4"/>
    <property type="match status" value="1"/>
</dbReference>
<dbReference type="NCBIfam" id="NF001934">
    <property type="entry name" value="PRK00714.1-1"/>
    <property type="match status" value="1"/>
</dbReference>
<dbReference type="PROSITE" id="PS51462">
    <property type="entry name" value="NUDIX"/>
    <property type="match status" value="1"/>
</dbReference>
<sequence>MIDTDGYRLNVGIILVNREGGVFWAKRVGQNAWQFPQGGIKAHEKPEQAVFRELYEEVGLTSKQVKVVGSTKRWLRYNLPKNLIRYHQKPLCIGQKQMWFMLQLNCSDEFISLTSSNTPEFDKWKWVDYWYPLEEVVYFKRSVYESALDELQSCLPSATKKVVKVSLSPTSVRTTAAVIIR</sequence>
<dbReference type="HAMAP" id="MF_00298">
    <property type="entry name" value="Nudix_RppH"/>
    <property type="match status" value="1"/>
</dbReference>